<accession>A0A448XL52</accession>
<sequence>MQFTYFSTQIPVLRCTPCGPPPPVESVHFNGNRHACPQLTLRRLPQATPEAQAETRTSVLASALTSIAIDSQDPDNASNESDASGISVHFLKSHLNRGGLNTLTIELKRDASGKPLDTIPEVCVLKKTIFHLLPANP</sequence>
<gene>
    <name evidence="1" type="ORF">PXEA_LOCUS32691</name>
</gene>
<protein>
    <submittedName>
        <fullName evidence="1">Uncharacterized protein</fullName>
    </submittedName>
</protein>
<name>A0A448XL52_9PLAT</name>
<evidence type="ECO:0000313" key="1">
    <source>
        <dbReference type="EMBL" id="VEL39251.1"/>
    </source>
</evidence>
<evidence type="ECO:0000313" key="2">
    <source>
        <dbReference type="Proteomes" id="UP000784294"/>
    </source>
</evidence>
<dbReference type="Proteomes" id="UP000784294">
    <property type="component" value="Unassembled WGS sequence"/>
</dbReference>
<dbReference type="AlphaFoldDB" id="A0A448XL52"/>
<comment type="caution">
    <text evidence="1">The sequence shown here is derived from an EMBL/GenBank/DDBJ whole genome shotgun (WGS) entry which is preliminary data.</text>
</comment>
<keyword evidence="2" id="KW-1185">Reference proteome</keyword>
<organism evidence="1 2">
    <name type="scientific">Protopolystoma xenopodis</name>
    <dbReference type="NCBI Taxonomy" id="117903"/>
    <lineage>
        <taxon>Eukaryota</taxon>
        <taxon>Metazoa</taxon>
        <taxon>Spiralia</taxon>
        <taxon>Lophotrochozoa</taxon>
        <taxon>Platyhelminthes</taxon>
        <taxon>Monogenea</taxon>
        <taxon>Polyopisthocotylea</taxon>
        <taxon>Polystomatidea</taxon>
        <taxon>Polystomatidae</taxon>
        <taxon>Protopolystoma</taxon>
    </lineage>
</organism>
<proteinExistence type="predicted"/>
<dbReference type="EMBL" id="CAAALY010260616">
    <property type="protein sequence ID" value="VEL39251.1"/>
    <property type="molecule type" value="Genomic_DNA"/>
</dbReference>
<reference evidence="1" key="1">
    <citation type="submission" date="2018-11" db="EMBL/GenBank/DDBJ databases">
        <authorList>
            <consortium name="Pathogen Informatics"/>
        </authorList>
    </citation>
    <scope>NUCLEOTIDE SEQUENCE</scope>
</reference>